<keyword evidence="4" id="KW-1185">Reference proteome</keyword>
<dbReference type="AlphaFoldDB" id="A0A914N0Z8"/>
<dbReference type="Proteomes" id="UP000887563">
    <property type="component" value="Unplaced"/>
</dbReference>
<evidence type="ECO:0000256" key="3">
    <source>
        <dbReference type="ARBA" id="ARBA00023170"/>
    </source>
</evidence>
<name>A0A914N0Z8_MELIC</name>
<reference evidence="5" key="1">
    <citation type="submission" date="2022-11" db="UniProtKB">
        <authorList>
            <consortium name="WormBaseParasite"/>
        </authorList>
    </citation>
    <scope>IDENTIFICATION</scope>
</reference>
<dbReference type="WBParaSite" id="Minc3s03122g32872">
    <property type="protein sequence ID" value="Minc3s03122g32872"/>
    <property type="gene ID" value="Minc3s03122g32872"/>
</dbReference>
<dbReference type="InterPro" id="IPR035500">
    <property type="entry name" value="NHR-like_dom_sf"/>
</dbReference>
<proteinExistence type="predicted"/>
<organism evidence="4 5">
    <name type="scientific">Meloidogyne incognita</name>
    <name type="common">Southern root-knot nematode worm</name>
    <name type="synonym">Oxyuris incognita</name>
    <dbReference type="NCBI Taxonomy" id="6306"/>
    <lineage>
        <taxon>Eukaryota</taxon>
        <taxon>Metazoa</taxon>
        <taxon>Ecdysozoa</taxon>
        <taxon>Nematoda</taxon>
        <taxon>Chromadorea</taxon>
        <taxon>Rhabditida</taxon>
        <taxon>Tylenchina</taxon>
        <taxon>Tylenchomorpha</taxon>
        <taxon>Tylenchoidea</taxon>
        <taxon>Meloidogynidae</taxon>
        <taxon>Meloidogyninae</taxon>
        <taxon>Meloidogyne</taxon>
        <taxon>Meloidogyne incognita group</taxon>
    </lineage>
</organism>
<evidence type="ECO:0000256" key="1">
    <source>
        <dbReference type="ARBA" id="ARBA00023015"/>
    </source>
</evidence>
<keyword evidence="2" id="KW-0804">Transcription</keyword>
<accession>A0A914N0Z8</accession>
<evidence type="ECO:0000256" key="2">
    <source>
        <dbReference type="ARBA" id="ARBA00023163"/>
    </source>
</evidence>
<sequence length="248" mass="28909">METWENLKEIILTGWLQKLCMTFNSKKDASVYIASLISLLVNMDNHCETFKKQFCTYSNAVVPVNYSEQASHSSFIIPPNLLRILNAHNRIWGAFYEMPESYFAKFTTFNDLLFSSDNVLGYHESFNPNPPVMNEPERQRFFKELDEIQDVQRHPHIRKSIIVCRLLVIGIFKALPFFNRLSRNDQIVLLNQQIRTVNMFLKTHNAAKLNTATLIGPDGITAMDIYRAQSRYRENKQLRKFYTGKSLS</sequence>
<keyword evidence="3" id="KW-0675">Receptor</keyword>
<dbReference type="SUPFAM" id="SSF48508">
    <property type="entry name" value="Nuclear receptor ligand-binding domain"/>
    <property type="match status" value="1"/>
</dbReference>
<evidence type="ECO:0000313" key="5">
    <source>
        <dbReference type="WBParaSite" id="Minc3s03122g32872"/>
    </source>
</evidence>
<protein>
    <submittedName>
        <fullName evidence="5">Uncharacterized protein</fullName>
    </submittedName>
</protein>
<evidence type="ECO:0000313" key="4">
    <source>
        <dbReference type="Proteomes" id="UP000887563"/>
    </source>
</evidence>
<keyword evidence="1" id="KW-0805">Transcription regulation</keyword>